<name>A0A922A7P5_CARIL</name>
<evidence type="ECO:0000313" key="1">
    <source>
        <dbReference type="EMBL" id="KAG6672585.1"/>
    </source>
</evidence>
<dbReference type="AlphaFoldDB" id="A0A922A7P5"/>
<evidence type="ECO:0000313" key="2">
    <source>
        <dbReference type="Proteomes" id="UP000811246"/>
    </source>
</evidence>
<sequence length="207" mass="23554">MTSTNMKLLKKSEVVLRPNEQGIRDFKMRDAKCSYVYGKTFYWKWLNARTIPYCLTLKRGDVLYTRGSIFIFSQWSIQSCLRLGGSKSHSFNNLRFSHLEMVIFSRDELSRKFLATDSSFGQLTILSSRSVAGNSPFDIKDSRDGQTLMSNSLRRDGMVLQLFMVSSSSSSTNFGIFLHPFIQASLELEVAHGLLQSALANHIHKCE</sequence>
<comment type="caution">
    <text evidence="1">The sequence shown here is derived from an EMBL/GenBank/DDBJ whole genome shotgun (WGS) entry which is preliminary data.</text>
</comment>
<organism evidence="1 2">
    <name type="scientific">Carya illinoinensis</name>
    <name type="common">Pecan</name>
    <dbReference type="NCBI Taxonomy" id="32201"/>
    <lineage>
        <taxon>Eukaryota</taxon>
        <taxon>Viridiplantae</taxon>
        <taxon>Streptophyta</taxon>
        <taxon>Embryophyta</taxon>
        <taxon>Tracheophyta</taxon>
        <taxon>Spermatophyta</taxon>
        <taxon>Magnoliopsida</taxon>
        <taxon>eudicotyledons</taxon>
        <taxon>Gunneridae</taxon>
        <taxon>Pentapetalae</taxon>
        <taxon>rosids</taxon>
        <taxon>fabids</taxon>
        <taxon>Fagales</taxon>
        <taxon>Juglandaceae</taxon>
        <taxon>Carya</taxon>
    </lineage>
</organism>
<dbReference type="EMBL" id="CM031840">
    <property type="protein sequence ID" value="KAG6672585.1"/>
    <property type="molecule type" value="Genomic_DNA"/>
</dbReference>
<reference evidence="1" key="1">
    <citation type="submission" date="2021-01" db="EMBL/GenBank/DDBJ databases">
        <authorList>
            <person name="Lovell J.T."/>
            <person name="Bentley N."/>
            <person name="Bhattarai G."/>
            <person name="Jenkins J.W."/>
            <person name="Sreedasyam A."/>
            <person name="Alarcon Y."/>
            <person name="Bock C."/>
            <person name="Boston L."/>
            <person name="Carlson J."/>
            <person name="Cervantes K."/>
            <person name="Clermont K."/>
            <person name="Krom N."/>
            <person name="Kubenka K."/>
            <person name="Mamidi S."/>
            <person name="Mattison C."/>
            <person name="Monteros M."/>
            <person name="Pisani C."/>
            <person name="Plott C."/>
            <person name="Rajasekar S."/>
            <person name="Rhein H.S."/>
            <person name="Rohla C."/>
            <person name="Song M."/>
            <person name="Hilaire R.S."/>
            <person name="Shu S."/>
            <person name="Wells L."/>
            <person name="Wang X."/>
            <person name="Webber J."/>
            <person name="Heerema R.J."/>
            <person name="Klein P."/>
            <person name="Conner P."/>
            <person name="Grauke L."/>
            <person name="Grimwood J."/>
            <person name="Schmutz J."/>
            <person name="Randall J.J."/>
        </authorList>
    </citation>
    <scope>NUCLEOTIDE SEQUENCE</scope>
    <source>
        <tissue evidence="1">Leaf</tissue>
    </source>
</reference>
<gene>
    <name evidence="1" type="ORF">I3842_16G065400</name>
</gene>
<protein>
    <submittedName>
        <fullName evidence="1">Uncharacterized protein</fullName>
    </submittedName>
</protein>
<proteinExistence type="predicted"/>
<dbReference type="Proteomes" id="UP000811246">
    <property type="component" value="Chromosome 16"/>
</dbReference>
<accession>A0A922A7P5</accession>